<protein>
    <recommendedName>
        <fullName evidence="11">Cytochrome b560 subunit of succinate dehydrogenase</fullName>
    </recommendedName>
</protein>
<dbReference type="STRING" id="1448318.A0A319EI30"/>
<evidence type="ECO:0000256" key="6">
    <source>
        <dbReference type="ARBA" id="ARBA00023004"/>
    </source>
</evidence>
<evidence type="ECO:0000256" key="8">
    <source>
        <dbReference type="SAM" id="Phobius"/>
    </source>
</evidence>
<dbReference type="CDD" id="cd03499">
    <property type="entry name" value="SQR_TypeC_SdhC"/>
    <property type="match status" value="1"/>
</dbReference>
<gene>
    <name evidence="9" type="ORF">BO78DRAFT_361758</name>
</gene>
<evidence type="ECO:0000256" key="5">
    <source>
        <dbReference type="ARBA" id="ARBA00022989"/>
    </source>
</evidence>
<feature type="transmembrane region" description="Helical" evidence="8">
    <location>
        <begin position="138"/>
        <end position="160"/>
    </location>
</feature>
<proteinExistence type="predicted"/>
<name>A0A319EI30_ASPSB</name>
<dbReference type="Pfam" id="PF01127">
    <property type="entry name" value="Sdh_cyt"/>
    <property type="match status" value="1"/>
</dbReference>
<feature type="transmembrane region" description="Helical" evidence="8">
    <location>
        <begin position="97"/>
        <end position="118"/>
    </location>
</feature>
<keyword evidence="5 8" id="KW-1133">Transmembrane helix</keyword>
<dbReference type="VEuPathDB" id="FungiDB:BO78DRAFT_361758"/>
<evidence type="ECO:0000313" key="9">
    <source>
        <dbReference type="EMBL" id="PYI09957.1"/>
    </source>
</evidence>
<dbReference type="SUPFAM" id="SSF81343">
    <property type="entry name" value="Fumarate reductase respiratory complex transmembrane subunits"/>
    <property type="match status" value="1"/>
</dbReference>
<evidence type="ECO:0000256" key="1">
    <source>
        <dbReference type="ARBA" id="ARBA00004370"/>
    </source>
</evidence>
<feature type="transmembrane region" description="Helical" evidence="8">
    <location>
        <begin position="172"/>
        <end position="193"/>
    </location>
</feature>
<evidence type="ECO:0000256" key="2">
    <source>
        <dbReference type="ARBA" id="ARBA00022617"/>
    </source>
</evidence>
<evidence type="ECO:0000313" key="10">
    <source>
        <dbReference type="Proteomes" id="UP000248423"/>
    </source>
</evidence>
<keyword evidence="10" id="KW-1185">Reference proteome</keyword>
<dbReference type="InterPro" id="IPR034804">
    <property type="entry name" value="SQR/QFR_C/D"/>
</dbReference>
<organism evidence="9 10">
    <name type="scientific">Aspergillus sclerotiicarbonarius (strain CBS 121057 / IBT 28362)</name>
    <dbReference type="NCBI Taxonomy" id="1448318"/>
    <lineage>
        <taxon>Eukaryota</taxon>
        <taxon>Fungi</taxon>
        <taxon>Dikarya</taxon>
        <taxon>Ascomycota</taxon>
        <taxon>Pezizomycotina</taxon>
        <taxon>Eurotiomycetes</taxon>
        <taxon>Eurotiomycetidae</taxon>
        <taxon>Eurotiales</taxon>
        <taxon>Aspergillaceae</taxon>
        <taxon>Aspergillus</taxon>
        <taxon>Aspergillus subgen. Circumdati</taxon>
    </lineage>
</organism>
<dbReference type="GO" id="GO:0006099">
    <property type="term" value="P:tricarboxylic acid cycle"/>
    <property type="evidence" value="ECO:0007669"/>
    <property type="project" value="InterPro"/>
</dbReference>
<evidence type="ECO:0000256" key="4">
    <source>
        <dbReference type="ARBA" id="ARBA00022723"/>
    </source>
</evidence>
<accession>A0A319EI30</accession>
<dbReference type="GO" id="GO:0005739">
    <property type="term" value="C:mitochondrion"/>
    <property type="evidence" value="ECO:0007669"/>
    <property type="project" value="GOC"/>
</dbReference>
<comment type="subcellular location">
    <subcellularLocation>
        <location evidence="1">Membrane</location>
    </subcellularLocation>
</comment>
<keyword evidence="4" id="KW-0479">Metal-binding</keyword>
<dbReference type="InterPro" id="IPR000701">
    <property type="entry name" value="SuccDH_FuR_B_TM-su"/>
</dbReference>
<reference evidence="9 10" key="1">
    <citation type="submission" date="2018-02" db="EMBL/GenBank/DDBJ databases">
        <title>The genomes of Aspergillus section Nigri reveals drivers in fungal speciation.</title>
        <authorList>
            <consortium name="DOE Joint Genome Institute"/>
            <person name="Vesth T.C."/>
            <person name="Nybo J."/>
            <person name="Theobald S."/>
            <person name="Brandl J."/>
            <person name="Frisvad J.C."/>
            <person name="Nielsen K.F."/>
            <person name="Lyhne E.K."/>
            <person name="Kogle M.E."/>
            <person name="Kuo A."/>
            <person name="Riley R."/>
            <person name="Clum A."/>
            <person name="Nolan M."/>
            <person name="Lipzen A."/>
            <person name="Salamov A."/>
            <person name="Henrissat B."/>
            <person name="Wiebenga A."/>
            <person name="De vries R.P."/>
            <person name="Grigoriev I.V."/>
            <person name="Mortensen U.H."/>
            <person name="Andersen M.R."/>
            <person name="Baker S.E."/>
        </authorList>
    </citation>
    <scope>NUCLEOTIDE SEQUENCE [LARGE SCALE GENOMIC DNA]</scope>
    <source>
        <strain evidence="9 10">CBS 121057</strain>
    </source>
</reference>
<dbReference type="PANTHER" id="PTHR10978:SF5">
    <property type="entry name" value="SUCCINATE DEHYDROGENASE CYTOCHROME B560 SUBUNIT, MITOCHONDRIAL"/>
    <property type="match status" value="1"/>
</dbReference>
<keyword evidence="3 8" id="KW-0812">Transmembrane</keyword>
<keyword evidence="7 8" id="KW-0472">Membrane</keyword>
<sequence length="194" mass="20621">MAATLQRNALLLQKASLSGLRRGAVSSPSVFPLAGAAWQQVSSRSTQTKPAVTVMTPEAAQQNLARQRLQRPVAPHLGIYKWQVHSVSSAMERNTGILMSGGLYLFATAYLASPYLGWDLSSTALVTAFGALPLAAKVGIKFLVAWPFTFHLFGGVRYLATATARTLDNKAQFIKIAWAVVGTSAVAAAGLAVY</sequence>
<dbReference type="GO" id="GO:0016020">
    <property type="term" value="C:membrane"/>
    <property type="evidence" value="ECO:0007669"/>
    <property type="project" value="UniProtKB-SubCell"/>
</dbReference>
<dbReference type="PANTHER" id="PTHR10978">
    <property type="entry name" value="SUCCINATE DEHYDROGENASE CYTOCHROME B560 SUBUNIT"/>
    <property type="match status" value="1"/>
</dbReference>
<dbReference type="EMBL" id="KZ826324">
    <property type="protein sequence ID" value="PYI09957.1"/>
    <property type="molecule type" value="Genomic_DNA"/>
</dbReference>
<dbReference type="GO" id="GO:0046872">
    <property type="term" value="F:metal ion binding"/>
    <property type="evidence" value="ECO:0007669"/>
    <property type="project" value="UniProtKB-KW"/>
</dbReference>
<evidence type="ECO:0000256" key="3">
    <source>
        <dbReference type="ARBA" id="ARBA00022692"/>
    </source>
</evidence>
<evidence type="ECO:0008006" key="11">
    <source>
        <dbReference type="Google" id="ProtNLM"/>
    </source>
</evidence>
<dbReference type="GO" id="GO:0009055">
    <property type="term" value="F:electron transfer activity"/>
    <property type="evidence" value="ECO:0007669"/>
    <property type="project" value="InterPro"/>
</dbReference>
<dbReference type="Proteomes" id="UP000248423">
    <property type="component" value="Unassembled WGS sequence"/>
</dbReference>
<evidence type="ECO:0000256" key="7">
    <source>
        <dbReference type="ARBA" id="ARBA00023136"/>
    </source>
</evidence>
<dbReference type="OrthoDB" id="588261at2759"/>
<keyword evidence="6" id="KW-0408">Iron</keyword>
<dbReference type="InterPro" id="IPR014314">
    <property type="entry name" value="Succ_DH_cytb556"/>
</dbReference>
<dbReference type="GO" id="GO:0006121">
    <property type="term" value="P:mitochondrial electron transport, succinate to ubiquinone"/>
    <property type="evidence" value="ECO:0007669"/>
    <property type="project" value="TreeGrafter"/>
</dbReference>
<dbReference type="AlphaFoldDB" id="A0A319EI30"/>
<dbReference type="Gene3D" id="1.20.1300.10">
    <property type="entry name" value="Fumarate reductase/succinate dehydrogenase, transmembrane subunit"/>
    <property type="match status" value="1"/>
</dbReference>
<keyword evidence="2" id="KW-0349">Heme</keyword>